<name>A0A6P1TMN9_9FIRM</name>
<dbReference type="KEGG" id="anr:Ana3638_09265"/>
<dbReference type="Proteomes" id="UP000464314">
    <property type="component" value="Chromosome"/>
</dbReference>
<proteinExistence type="predicted"/>
<feature type="domain" description="NADP-dependent oxidoreductase" evidence="2">
    <location>
        <begin position="15"/>
        <end position="327"/>
    </location>
</feature>
<keyword evidence="1" id="KW-0560">Oxidoreductase</keyword>
<sequence>MKKIELSRTDLVVSNICLGGGNFGEKLTKEMVFQVLDTFTAAGGNFIDTANVYCRWVPGLANVSEEIIGEWLKLRKAKNGVVIATKGAHYDFKAPQIPRVTKEDIHHDLDESMRTLGLDHIDLYWLHRDDKNKPMEEIVEWMEELVKGGKIRYYGASNFCRERMEKACDYAKEHKLQGFSAVSNQWSAASLNIDNHLERDATMELTDEAYYEWHKNTRMPLIPYTSTANGFFEKLYQTNAEVREGTLITPVDELRLSDKLKKEYLNNRNLKLYEKFLAFHKKTGASLFAISVAYLLNQPFDVIPIGSVTKLEQLNGLLEASELKVENELFEL</sequence>
<organism evidence="3 4">
    <name type="scientific">Anaerocolumna sedimenticola</name>
    <dbReference type="NCBI Taxonomy" id="2696063"/>
    <lineage>
        <taxon>Bacteria</taxon>
        <taxon>Bacillati</taxon>
        <taxon>Bacillota</taxon>
        <taxon>Clostridia</taxon>
        <taxon>Lachnospirales</taxon>
        <taxon>Lachnospiraceae</taxon>
        <taxon>Anaerocolumna</taxon>
    </lineage>
</organism>
<reference evidence="3 4" key="1">
    <citation type="submission" date="2020-01" db="EMBL/GenBank/DDBJ databases">
        <title>Genome analysis of Anaerocolumna sp. CBA3638.</title>
        <authorList>
            <person name="Kim J."/>
            <person name="Roh S.W."/>
        </authorList>
    </citation>
    <scope>NUCLEOTIDE SEQUENCE [LARGE SCALE GENOMIC DNA]</scope>
    <source>
        <strain evidence="3 4">CBA3638</strain>
    </source>
</reference>
<dbReference type="Pfam" id="PF00248">
    <property type="entry name" value="Aldo_ket_red"/>
    <property type="match status" value="1"/>
</dbReference>
<dbReference type="GO" id="GO:0005829">
    <property type="term" value="C:cytosol"/>
    <property type="evidence" value="ECO:0007669"/>
    <property type="project" value="TreeGrafter"/>
</dbReference>
<dbReference type="CDD" id="cd19082">
    <property type="entry name" value="AKR_AKR10A1_2"/>
    <property type="match status" value="1"/>
</dbReference>
<dbReference type="Gene3D" id="3.20.20.100">
    <property type="entry name" value="NADP-dependent oxidoreductase domain"/>
    <property type="match status" value="1"/>
</dbReference>
<dbReference type="PANTHER" id="PTHR43364:SF4">
    <property type="entry name" value="NAD(P)-LINKED OXIDOREDUCTASE SUPERFAMILY PROTEIN"/>
    <property type="match status" value="1"/>
</dbReference>
<gene>
    <name evidence="3" type="ORF">Ana3638_09265</name>
</gene>
<dbReference type="PANTHER" id="PTHR43364">
    <property type="entry name" value="NADH-SPECIFIC METHYLGLYOXAL REDUCTASE-RELATED"/>
    <property type="match status" value="1"/>
</dbReference>
<dbReference type="InterPro" id="IPR023210">
    <property type="entry name" value="NADP_OxRdtase_dom"/>
</dbReference>
<dbReference type="SUPFAM" id="SSF51430">
    <property type="entry name" value="NAD(P)-linked oxidoreductase"/>
    <property type="match status" value="1"/>
</dbReference>
<keyword evidence="4" id="KW-1185">Reference proteome</keyword>
<evidence type="ECO:0000256" key="1">
    <source>
        <dbReference type="ARBA" id="ARBA00023002"/>
    </source>
</evidence>
<evidence type="ECO:0000259" key="2">
    <source>
        <dbReference type="Pfam" id="PF00248"/>
    </source>
</evidence>
<dbReference type="PRINTS" id="PR00069">
    <property type="entry name" value="ALDKETRDTASE"/>
</dbReference>
<dbReference type="InterPro" id="IPR050523">
    <property type="entry name" value="AKR_Detox_Biosynth"/>
</dbReference>
<protein>
    <recommendedName>
        <fullName evidence="2">NADP-dependent oxidoreductase domain-containing protein</fullName>
    </recommendedName>
</protein>
<dbReference type="InterPro" id="IPR020471">
    <property type="entry name" value="AKR"/>
</dbReference>
<dbReference type="AlphaFoldDB" id="A0A6P1TMN9"/>
<dbReference type="GO" id="GO:0016491">
    <property type="term" value="F:oxidoreductase activity"/>
    <property type="evidence" value="ECO:0007669"/>
    <property type="project" value="UniProtKB-KW"/>
</dbReference>
<evidence type="ECO:0000313" key="3">
    <source>
        <dbReference type="EMBL" id="QHQ60935.1"/>
    </source>
</evidence>
<accession>A0A6P1TMN9</accession>
<dbReference type="EMBL" id="CP048000">
    <property type="protein sequence ID" value="QHQ60935.1"/>
    <property type="molecule type" value="Genomic_DNA"/>
</dbReference>
<dbReference type="RefSeq" id="WP_161837763.1">
    <property type="nucleotide sequence ID" value="NZ_CP048000.1"/>
</dbReference>
<dbReference type="InterPro" id="IPR036812">
    <property type="entry name" value="NAD(P)_OxRdtase_dom_sf"/>
</dbReference>
<evidence type="ECO:0000313" key="4">
    <source>
        <dbReference type="Proteomes" id="UP000464314"/>
    </source>
</evidence>